<gene>
    <name evidence="8" type="ORF">AVCANL283_05525</name>
</gene>
<comment type="caution">
    <text evidence="8">The sequence shown here is derived from an EMBL/GenBank/DDBJ whole genome shotgun (WGS) entry which is preliminary data.</text>
</comment>
<keyword evidence="9" id="KW-1185">Reference proteome</keyword>
<comment type="similarity">
    <text evidence="2 4">Belongs to the flagella basal body rod proteins family.</text>
</comment>
<evidence type="ECO:0000256" key="1">
    <source>
        <dbReference type="ARBA" id="ARBA00004117"/>
    </source>
</evidence>
<dbReference type="EMBL" id="JACGBB010000010">
    <property type="protein sequence ID" value="MBZ7987557.1"/>
    <property type="molecule type" value="Genomic_DNA"/>
</dbReference>
<organism evidence="8 9">
    <name type="scientific">Campylobacter canadensis</name>
    <dbReference type="NCBI Taxonomy" id="449520"/>
    <lineage>
        <taxon>Bacteria</taxon>
        <taxon>Pseudomonadati</taxon>
        <taxon>Campylobacterota</taxon>
        <taxon>Epsilonproteobacteria</taxon>
        <taxon>Campylobacterales</taxon>
        <taxon>Campylobacteraceae</taxon>
        <taxon>Campylobacter</taxon>
    </lineage>
</organism>
<accession>A0ABS7WS28</accession>
<evidence type="ECO:0000256" key="2">
    <source>
        <dbReference type="ARBA" id="ARBA00009677"/>
    </source>
</evidence>
<evidence type="ECO:0000259" key="6">
    <source>
        <dbReference type="Pfam" id="PF06429"/>
    </source>
</evidence>
<dbReference type="PROSITE" id="PS00588">
    <property type="entry name" value="FLAGELLA_BB_ROD"/>
    <property type="match status" value="1"/>
</dbReference>
<comment type="subcellular location">
    <subcellularLocation>
        <location evidence="1 4">Bacterial flagellum basal body</location>
    </subcellularLocation>
</comment>
<dbReference type="Pfam" id="PF00460">
    <property type="entry name" value="Flg_bb_rod"/>
    <property type="match status" value="1"/>
</dbReference>
<evidence type="ECO:0000313" key="9">
    <source>
        <dbReference type="Proteomes" id="UP000786183"/>
    </source>
</evidence>
<dbReference type="PANTHER" id="PTHR30435:SF19">
    <property type="entry name" value="FLAGELLAR BASAL-BODY ROD PROTEIN FLGG"/>
    <property type="match status" value="1"/>
</dbReference>
<feature type="domain" description="Flagellar basal-body/hook protein C-terminal" evidence="6">
    <location>
        <begin position="218"/>
        <end position="262"/>
    </location>
</feature>
<dbReference type="InterPro" id="IPR001444">
    <property type="entry name" value="Flag_bb_rod_N"/>
</dbReference>
<keyword evidence="8" id="KW-0966">Cell projection</keyword>
<dbReference type="InterPro" id="IPR019776">
    <property type="entry name" value="Flagellar_basal_body_rod_CS"/>
</dbReference>
<reference evidence="8 9" key="1">
    <citation type="submission" date="2020-07" db="EMBL/GenBank/DDBJ databases">
        <title>Transfer of Campylobacter canadensis to the novel genus Avispirillum gen. nov., that also includes two novel species recovered from migratory waterfowl: Avispirillum anseris sp. nov. and Avispirillum brantae sp. nov.</title>
        <authorList>
            <person name="Miller W.G."/>
            <person name="Chapman M.H."/>
            <person name="Yee E."/>
            <person name="Inglis G.D."/>
        </authorList>
    </citation>
    <scope>NUCLEOTIDE SEQUENCE [LARGE SCALE GENOMIC DNA]</scope>
    <source>
        <strain evidence="8 9">L283</strain>
    </source>
</reference>
<dbReference type="InterPro" id="IPR053967">
    <property type="entry name" value="LlgE_F_G-like_D1"/>
</dbReference>
<dbReference type="InterPro" id="IPR010930">
    <property type="entry name" value="Flg_bb/hook_C_dom"/>
</dbReference>
<dbReference type="RefSeq" id="WP_172231208.1">
    <property type="nucleotide sequence ID" value="NZ_CP035946.1"/>
</dbReference>
<dbReference type="Pfam" id="PF22692">
    <property type="entry name" value="LlgE_F_G_D1"/>
    <property type="match status" value="1"/>
</dbReference>
<proteinExistence type="inferred from homology"/>
<keyword evidence="8" id="KW-0969">Cilium</keyword>
<evidence type="ECO:0000259" key="7">
    <source>
        <dbReference type="Pfam" id="PF22692"/>
    </source>
</evidence>
<evidence type="ECO:0000259" key="5">
    <source>
        <dbReference type="Pfam" id="PF00460"/>
    </source>
</evidence>
<keyword evidence="3 4" id="KW-0975">Bacterial flagellum</keyword>
<dbReference type="InterPro" id="IPR037925">
    <property type="entry name" value="FlgE/F/G-like"/>
</dbReference>
<keyword evidence="8" id="KW-0282">Flagellum</keyword>
<evidence type="ECO:0000256" key="4">
    <source>
        <dbReference type="RuleBase" id="RU362116"/>
    </source>
</evidence>
<protein>
    <submittedName>
        <fullName evidence="8">Flagellar hook-basal body protein</fullName>
    </submittedName>
</protein>
<evidence type="ECO:0000313" key="8">
    <source>
        <dbReference type="EMBL" id="MBZ7987557.1"/>
    </source>
</evidence>
<dbReference type="PANTHER" id="PTHR30435">
    <property type="entry name" value="FLAGELLAR PROTEIN"/>
    <property type="match status" value="1"/>
</dbReference>
<dbReference type="NCBIfam" id="TIGR03506">
    <property type="entry name" value="FlgEFG_subfam"/>
    <property type="match status" value="1"/>
</dbReference>
<dbReference type="SUPFAM" id="SSF117143">
    <property type="entry name" value="Flagellar hook protein flgE"/>
    <property type="match status" value="1"/>
</dbReference>
<dbReference type="Proteomes" id="UP000786183">
    <property type="component" value="Unassembled WGS sequence"/>
</dbReference>
<dbReference type="InterPro" id="IPR020013">
    <property type="entry name" value="Flagellar_FlgE/F/G"/>
</dbReference>
<feature type="domain" description="Flagellar hook protein FlgE/F/G-like D1" evidence="7">
    <location>
        <begin position="107"/>
        <end position="172"/>
    </location>
</feature>
<evidence type="ECO:0000256" key="3">
    <source>
        <dbReference type="ARBA" id="ARBA00023143"/>
    </source>
</evidence>
<feature type="domain" description="Flagellar basal body rod protein N-terminal" evidence="5">
    <location>
        <begin position="8"/>
        <end position="35"/>
    </location>
</feature>
<sequence length="269" mass="30011">MQNGYYQATAGMVTQLNRLNVISNNLANLNTAGFKSDDVVIADYKRLFEEHMKQTPIKDNTKDAAKYINQTLTRMPNIDITYSDFSQGALKYTNNSLDLALQKSDLFFMVQASDGSVKFTKNGSFSIDDEGFLVTKNGERILSNSYFDDPANSAIAIDDNALITVDSNGNIYQDGQLANSLFIAKVDDVRALRKVGDNLYKLDDLTTMQNTNESNSVRSGYLEMSNVNAVTQMSELIETHRLVEAYQKVMTSHMDDLNQEAINKLASTK</sequence>
<name>A0ABS7WS28_9BACT</name>
<dbReference type="Pfam" id="PF06429">
    <property type="entry name" value="Flg_bbr_C"/>
    <property type="match status" value="1"/>
</dbReference>